<dbReference type="AlphaFoldDB" id="A0A4Y8JZ04"/>
<evidence type="ECO:0000313" key="3">
    <source>
        <dbReference type="Proteomes" id="UP000297472"/>
    </source>
</evidence>
<gene>
    <name evidence="2" type="ORF">E3T49_11850</name>
</gene>
<dbReference type="RefSeq" id="WP_134425114.1">
    <property type="nucleotide sequence ID" value="NZ_SOHA01000035.1"/>
</dbReference>
<dbReference type="EMBL" id="SOHA01000035">
    <property type="protein sequence ID" value="TFD28360.1"/>
    <property type="molecule type" value="Genomic_DNA"/>
</dbReference>
<sequence>MKRHVGLILLAAVSLTGCSAFGVEPSPTTTYTDSQGDEITVDWADYPAHAGQNGEALLGRPDQTALEPEARALIGNLQAAIADASGLEMTSTEPEDEWFSDERWFPQLGNGYGGESMLISVNCCESATDGVPRPAKWQAVLDAASEVTRAAGLGLLVLEQDSKAMNADPNWQKEYRDRYCNREGGECWLWNARVYDGVQWVDVSIQDAALDPTGAAATWAENADGRLDNIRVSYGATVVRSGESEEYARAIEPFLGLALPVSTTSD</sequence>
<dbReference type="OrthoDB" id="4928582at2"/>
<organism evidence="2 3">
    <name type="scientific">Cryobacterium cryoconiti</name>
    <dbReference type="NCBI Taxonomy" id="1259239"/>
    <lineage>
        <taxon>Bacteria</taxon>
        <taxon>Bacillati</taxon>
        <taxon>Actinomycetota</taxon>
        <taxon>Actinomycetes</taxon>
        <taxon>Micrococcales</taxon>
        <taxon>Microbacteriaceae</taxon>
        <taxon>Cryobacterium</taxon>
    </lineage>
</organism>
<reference evidence="2 3" key="1">
    <citation type="submission" date="2019-03" db="EMBL/GenBank/DDBJ databases">
        <title>Genomics of glacier-inhabiting Cryobacterium strains.</title>
        <authorList>
            <person name="Liu Q."/>
            <person name="Xin Y.-H."/>
        </authorList>
    </citation>
    <scope>NUCLEOTIDE SEQUENCE [LARGE SCALE GENOMIC DNA]</scope>
    <source>
        <strain evidence="2 3">TMT1-51</strain>
    </source>
</reference>
<proteinExistence type="predicted"/>
<name>A0A4Y8JZ04_9MICO</name>
<comment type="caution">
    <text evidence="2">The sequence shown here is derived from an EMBL/GenBank/DDBJ whole genome shotgun (WGS) entry which is preliminary data.</text>
</comment>
<feature type="chain" id="PRO_5021449373" description="Lipoprotein" evidence="1">
    <location>
        <begin position="23"/>
        <end position="266"/>
    </location>
</feature>
<evidence type="ECO:0000313" key="2">
    <source>
        <dbReference type="EMBL" id="TFD28360.1"/>
    </source>
</evidence>
<evidence type="ECO:0008006" key="4">
    <source>
        <dbReference type="Google" id="ProtNLM"/>
    </source>
</evidence>
<protein>
    <recommendedName>
        <fullName evidence="4">Lipoprotein</fullName>
    </recommendedName>
</protein>
<dbReference type="Proteomes" id="UP000297472">
    <property type="component" value="Unassembled WGS sequence"/>
</dbReference>
<keyword evidence="3" id="KW-1185">Reference proteome</keyword>
<dbReference type="PROSITE" id="PS51257">
    <property type="entry name" value="PROKAR_LIPOPROTEIN"/>
    <property type="match status" value="1"/>
</dbReference>
<accession>A0A4Y8JZ04</accession>
<feature type="signal peptide" evidence="1">
    <location>
        <begin position="1"/>
        <end position="22"/>
    </location>
</feature>
<evidence type="ECO:0000256" key="1">
    <source>
        <dbReference type="SAM" id="SignalP"/>
    </source>
</evidence>
<keyword evidence="1" id="KW-0732">Signal</keyword>